<feature type="region of interest" description="Disordered" evidence="1">
    <location>
        <begin position="1"/>
        <end position="118"/>
    </location>
</feature>
<proteinExistence type="predicted"/>
<gene>
    <name evidence="2" type="ORF">K402DRAFT_456672</name>
</gene>
<feature type="compositionally biased region" description="Pro residues" evidence="1">
    <location>
        <begin position="1"/>
        <end position="10"/>
    </location>
</feature>
<dbReference type="EMBL" id="ML977176">
    <property type="protein sequence ID" value="KAF1983259.1"/>
    <property type="molecule type" value="Genomic_DNA"/>
</dbReference>
<evidence type="ECO:0000313" key="2">
    <source>
        <dbReference type="EMBL" id="KAF1983259.1"/>
    </source>
</evidence>
<dbReference type="OrthoDB" id="5389296at2759"/>
<name>A0A6G1GR80_9PEZI</name>
<reference evidence="2" key="1">
    <citation type="journal article" date="2020" name="Stud. Mycol.">
        <title>101 Dothideomycetes genomes: a test case for predicting lifestyles and emergence of pathogens.</title>
        <authorList>
            <person name="Haridas S."/>
            <person name="Albert R."/>
            <person name="Binder M."/>
            <person name="Bloem J."/>
            <person name="Labutti K."/>
            <person name="Salamov A."/>
            <person name="Andreopoulos B."/>
            <person name="Baker S."/>
            <person name="Barry K."/>
            <person name="Bills G."/>
            <person name="Bluhm B."/>
            <person name="Cannon C."/>
            <person name="Castanera R."/>
            <person name="Culley D."/>
            <person name="Daum C."/>
            <person name="Ezra D."/>
            <person name="Gonzalez J."/>
            <person name="Henrissat B."/>
            <person name="Kuo A."/>
            <person name="Liang C."/>
            <person name="Lipzen A."/>
            <person name="Lutzoni F."/>
            <person name="Magnuson J."/>
            <person name="Mondo S."/>
            <person name="Nolan M."/>
            <person name="Ohm R."/>
            <person name="Pangilinan J."/>
            <person name="Park H.-J."/>
            <person name="Ramirez L."/>
            <person name="Alfaro M."/>
            <person name="Sun H."/>
            <person name="Tritt A."/>
            <person name="Yoshinaga Y."/>
            <person name="Zwiers L.-H."/>
            <person name="Turgeon B."/>
            <person name="Goodwin S."/>
            <person name="Spatafora J."/>
            <person name="Crous P."/>
            <person name="Grigoriev I."/>
        </authorList>
    </citation>
    <scope>NUCLEOTIDE SEQUENCE</scope>
    <source>
        <strain evidence="2">CBS 113979</strain>
    </source>
</reference>
<evidence type="ECO:0000313" key="3">
    <source>
        <dbReference type="Proteomes" id="UP000800041"/>
    </source>
</evidence>
<organism evidence="2 3">
    <name type="scientific">Aulographum hederae CBS 113979</name>
    <dbReference type="NCBI Taxonomy" id="1176131"/>
    <lineage>
        <taxon>Eukaryota</taxon>
        <taxon>Fungi</taxon>
        <taxon>Dikarya</taxon>
        <taxon>Ascomycota</taxon>
        <taxon>Pezizomycotina</taxon>
        <taxon>Dothideomycetes</taxon>
        <taxon>Pleosporomycetidae</taxon>
        <taxon>Aulographales</taxon>
        <taxon>Aulographaceae</taxon>
    </lineage>
</organism>
<keyword evidence="3" id="KW-1185">Reference proteome</keyword>
<evidence type="ECO:0000256" key="1">
    <source>
        <dbReference type="SAM" id="MobiDB-lite"/>
    </source>
</evidence>
<feature type="compositionally biased region" description="Basic and acidic residues" evidence="1">
    <location>
        <begin position="83"/>
        <end position="93"/>
    </location>
</feature>
<dbReference type="Proteomes" id="UP000800041">
    <property type="component" value="Unassembled WGS sequence"/>
</dbReference>
<protein>
    <submittedName>
        <fullName evidence="2">Uncharacterized protein</fullName>
    </submittedName>
</protein>
<feature type="compositionally biased region" description="Polar residues" evidence="1">
    <location>
        <begin position="42"/>
        <end position="52"/>
    </location>
</feature>
<feature type="compositionally biased region" description="Low complexity" evidence="1">
    <location>
        <begin position="27"/>
        <end position="40"/>
    </location>
</feature>
<feature type="compositionally biased region" description="Basic residues" evidence="1">
    <location>
        <begin position="55"/>
        <end position="66"/>
    </location>
</feature>
<dbReference type="AlphaFoldDB" id="A0A6G1GR80"/>
<sequence length="394" mass="42485">MAPPPEPPTPHRFLSKREKHDATPQSNLRNPLPTTTPRPTKAAQSQFNQTPRFSIKPKNHVIRRSPARVATAPAVAQTPLPRRRSEGLKRTDSIEDSSQEQGQNGGYEDDAAEETIEQRPDLSRGIDVISHSAAAADVDIIPHKRRRISPDPDFRYPDHSYNTRAQNQARPQRPFVFATPSKPSSAAHIHTFNTTPFHPSAITGNPTTIATTAAATPTPTPFLPPRPPTFLKPERFPTPSLPPEPLPEAFSPHRRGQKFVPGGMADVVRGWVVDAAATHSSSYSRYGSGYGRGYGREDVSGAATGGAAEVLVEEVGDGGGGRNGGKGPCFVRGRLKEGKEVKVLLVGLGKGVGEAGRLKMGDTVRVGMPSWEVEVDGEVWGVGVEWGVVKPKSE</sequence>
<accession>A0A6G1GR80</accession>